<keyword evidence="6" id="KW-1185">Reference proteome</keyword>
<feature type="signal peptide" evidence="3">
    <location>
        <begin position="1"/>
        <end position="23"/>
    </location>
</feature>
<dbReference type="Gene3D" id="2.60.40.420">
    <property type="entry name" value="Cupredoxins - blue copper proteins"/>
    <property type="match status" value="1"/>
</dbReference>
<dbReference type="EMBL" id="DF973339">
    <property type="protein sequence ID" value="GAU26615.1"/>
    <property type="molecule type" value="Genomic_DNA"/>
</dbReference>
<dbReference type="Proteomes" id="UP000242715">
    <property type="component" value="Unassembled WGS sequence"/>
</dbReference>
<feature type="chain" id="PRO_5016289403" description="Phytocyanin domain-containing protein" evidence="3">
    <location>
        <begin position="24"/>
        <end position="304"/>
    </location>
</feature>
<keyword evidence="2" id="KW-0472">Membrane</keyword>
<evidence type="ECO:0000256" key="2">
    <source>
        <dbReference type="SAM" id="Phobius"/>
    </source>
</evidence>
<name>A0A2Z6MSJ8_TRISU</name>
<dbReference type="GO" id="GO:0005886">
    <property type="term" value="C:plasma membrane"/>
    <property type="evidence" value="ECO:0007669"/>
    <property type="project" value="TreeGrafter"/>
</dbReference>
<dbReference type="GO" id="GO:0009055">
    <property type="term" value="F:electron transfer activity"/>
    <property type="evidence" value="ECO:0007669"/>
    <property type="project" value="InterPro"/>
</dbReference>
<keyword evidence="2" id="KW-0812">Transmembrane</keyword>
<feature type="transmembrane region" description="Helical" evidence="2">
    <location>
        <begin position="281"/>
        <end position="302"/>
    </location>
</feature>
<keyword evidence="3" id="KW-0732">Signal</keyword>
<protein>
    <recommendedName>
        <fullName evidence="4">Phytocyanin domain-containing protein</fullName>
    </recommendedName>
</protein>
<dbReference type="InterPro" id="IPR039391">
    <property type="entry name" value="Phytocyanin-like"/>
</dbReference>
<evidence type="ECO:0000256" key="3">
    <source>
        <dbReference type="SAM" id="SignalP"/>
    </source>
</evidence>
<feature type="compositionally biased region" description="Low complexity" evidence="1">
    <location>
        <begin position="184"/>
        <end position="215"/>
    </location>
</feature>
<gene>
    <name evidence="5" type="ORF">TSUD_102220</name>
</gene>
<evidence type="ECO:0000313" key="5">
    <source>
        <dbReference type="EMBL" id="GAU26615.1"/>
    </source>
</evidence>
<feature type="region of interest" description="Disordered" evidence="1">
    <location>
        <begin position="184"/>
        <end position="282"/>
    </location>
</feature>
<dbReference type="InterPro" id="IPR003245">
    <property type="entry name" value="Phytocyanin_dom"/>
</dbReference>
<evidence type="ECO:0000256" key="1">
    <source>
        <dbReference type="SAM" id="MobiDB-lite"/>
    </source>
</evidence>
<accession>A0A2Z6MSJ8</accession>
<feature type="domain" description="Phytocyanin" evidence="4">
    <location>
        <begin position="24"/>
        <end position="179"/>
    </location>
</feature>
<dbReference type="SUPFAM" id="SSF49503">
    <property type="entry name" value="Cupredoxins"/>
    <property type="match status" value="2"/>
</dbReference>
<dbReference type="InterPro" id="IPR008972">
    <property type="entry name" value="Cupredoxin"/>
</dbReference>
<dbReference type="AlphaFoldDB" id="A0A2Z6MSJ8"/>
<feature type="compositionally biased region" description="Polar residues" evidence="1">
    <location>
        <begin position="257"/>
        <end position="268"/>
    </location>
</feature>
<feature type="compositionally biased region" description="Pro residues" evidence="1">
    <location>
        <begin position="220"/>
        <end position="245"/>
    </location>
</feature>
<evidence type="ECO:0000259" key="4">
    <source>
        <dbReference type="PROSITE" id="PS51485"/>
    </source>
</evidence>
<dbReference type="Pfam" id="PF02298">
    <property type="entry name" value="Cu_bind_like"/>
    <property type="match status" value="1"/>
</dbReference>
<dbReference type="PROSITE" id="PS51485">
    <property type="entry name" value="PHYTOCYANIN"/>
    <property type="match status" value="1"/>
</dbReference>
<dbReference type="OrthoDB" id="691587at2759"/>
<organism evidence="5 6">
    <name type="scientific">Trifolium subterraneum</name>
    <name type="common">Subterranean clover</name>
    <dbReference type="NCBI Taxonomy" id="3900"/>
    <lineage>
        <taxon>Eukaryota</taxon>
        <taxon>Viridiplantae</taxon>
        <taxon>Streptophyta</taxon>
        <taxon>Embryophyta</taxon>
        <taxon>Tracheophyta</taxon>
        <taxon>Spermatophyta</taxon>
        <taxon>Magnoliopsida</taxon>
        <taxon>eudicotyledons</taxon>
        <taxon>Gunneridae</taxon>
        <taxon>Pentapetalae</taxon>
        <taxon>rosids</taxon>
        <taxon>fabids</taxon>
        <taxon>Fabales</taxon>
        <taxon>Fabaceae</taxon>
        <taxon>Papilionoideae</taxon>
        <taxon>50 kb inversion clade</taxon>
        <taxon>NPAAA clade</taxon>
        <taxon>Hologalegina</taxon>
        <taxon>IRL clade</taxon>
        <taxon>Trifolieae</taxon>
        <taxon>Trifolium</taxon>
    </lineage>
</organism>
<dbReference type="PANTHER" id="PTHR33021:SF253">
    <property type="entry name" value="EARLY NODULIN-LIKE PROTEIN 9"/>
    <property type="match status" value="1"/>
</dbReference>
<evidence type="ECO:0000313" key="6">
    <source>
        <dbReference type="Proteomes" id="UP000242715"/>
    </source>
</evidence>
<reference evidence="6" key="1">
    <citation type="journal article" date="2017" name="Front. Plant Sci.">
        <title>Climate Clever Clovers: New Paradigm to Reduce the Environmental Footprint of Ruminants by Breeding Low Methanogenic Forages Utilizing Haplotype Variation.</title>
        <authorList>
            <person name="Kaur P."/>
            <person name="Appels R."/>
            <person name="Bayer P.E."/>
            <person name="Keeble-Gagnere G."/>
            <person name="Wang J."/>
            <person name="Hirakawa H."/>
            <person name="Shirasawa K."/>
            <person name="Vercoe P."/>
            <person name="Stefanova K."/>
            <person name="Durmic Z."/>
            <person name="Nichols P."/>
            <person name="Revell C."/>
            <person name="Isobe S.N."/>
            <person name="Edwards D."/>
            <person name="Erskine W."/>
        </authorList>
    </citation>
    <scope>NUCLEOTIDE SEQUENCE [LARGE SCALE GENOMIC DNA]</scope>
    <source>
        <strain evidence="6">cv. Daliak</strain>
    </source>
</reference>
<dbReference type="PANTHER" id="PTHR33021">
    <property type="entry name" value="BLUE COPPER PROTEIN"/>
    <property type="match status" value="1"/>
</dbReference>
<proteinExistence type="predicted"/>
<sequence length="304" mass="32212">MATIVQYTLALFCLLVLMQKGDAYEFVVGGQNGWSVPSDPNANPYNQWAEKSRFQVGDSLGLPLPVAYVVVSVQGKVHVPPLKPTPPPEAVYTDRCIFIETCVLKAFLIMFNYQSGQDSIIQVNSQKDYENCNTDGSSSAKASDGHTVIKLNKSGPHYFISGNKNNCLKNEKLLVIVLADRTNKNSNTNQTTTPPSPSPSVSVSPSPSPLSSRSSDALAPTPPPSQLEGSSPPPVQQVGLTPPPVQQVGSSPPLGTDVTNPITPTQAPVSEPPPPPSRNTASSILVSFGCSVGALMLSVLVFSK</sequence>
<keyword evidence="2" id="KW-1133">Transmembrane helix</keyword>